<proteinExistence type="predicted"/>
<dbReference type="Pfam" id="PF01348">
    <property type="entry name" value="Intron_maturas2"/>
    <property type="match status" value="1"/>
</dbReference>
<organism evidence="3">
    <name type="scientific">Uncinula necator</name>
    <name type="common">Grape powdery mildew</name>
    <dbReference type="NCBI Taxonomy" id="52586"/>
    <lineage>
        <taxon>Eukaryota</taxon>
        <taxon>Fungi</taxon>
        <taxon>Dikarya</taxon>
        <taxon>Ascomycota</taxon>
        <taxon>Pezizomycotina</taxon>
        <taxon>Leotiomycetes</taxon>
        <taxon>Erysiphales</taxon>
        <taxon>Erysiphaceae</taxon>
        <taxon>Erysiphe</taxon>
    </lineage>
</organism>
<keyword evidence="3" id="KW-0695">RNA-directed DNA polymerase</keyword>
<dbReference type="InterPro" id="IPR051083">
    <property type="entry name" value="GrpII_Intron_Splice-Mob/Def"/>
</dbReference>
<dbReference type="PANTHER" id="PTHR34047">
    <property type="entry name" value="NUCLEAR INTRON MATURASE 1, MITOCHONDRIAL-RELATED"/>
    <property type="match status" value="1"/>
</dbReference>
<dbReference type="GO" id="GO:0006397">
    <property type="term" value="P:mRNA processing"/>
    <property type="evidence" value="ECO:0007669"/>
    <property type="project" value="InterPro"/>
</dbReference>
<gene>
    <name evidence="3" type="primary">cob-i4</name>
</gene>
<dbReference type="GO" id="GO:0003964">
    <property type="term" value="F:RNA-directed DNA polymerase activity"/>
    <property type="evidence" value="ECO:0007669"/>
    <property type="project" value="UniProtKB-KW"/>
</dbReference>
<keyword evidence="3" id="KW-0548">Nucleotidyltransferase</keyword>
<dbReference type="InterPro" id="IPR043502">
    <property type="entry name" value="DNA/RNA_pol_sf"/>
</dbReference>
<evidence type="ECO:0000259" key="2">
    <source>
        <dbReference type="PROSITE" id="PS50878"/>
    </source>
</evidence>
<dbReference type="InterPro" id="IPR024937">
    <property type="entry name" value="Domain_X"/>
</dbReference>
<sequence>MRRRSFHRRGRVEKLHQDSKGNSLKQKLRAIKVLNTKKAVESTPAKARKVSRSPAVVTLVQEKLQFYKDKRGVYNGLINILKDPEYLVACYESIRGKPGNMTKGSTKETLDGITWDWFAKLGEKISKGSYNFTPARRIMIPKANGKTRPLGINSPREKIVQKALTVVLEQIWETIFLDSSHGFRPLRSVHSALKSLYIEGGNYNWVIQGDITKCFDSIPHKIILERIQKTVICQRTLELIRKTLSAGYLDPYTKVICKSDMGTPQGSVLSPLLCNIVMHELDVYVEELRKKFNIGTRRRPNPEYVILNCKRRYIKMIAARNKMLQDMRKLLASDTMDPGFKRLKYVRYADDFVILVIGSKSDAIEIRDRVKQYLLDKCGLSLNIEKTIITNLQTEGFRFLGADCQRADMTKNHVIKRGRNLTVRATTRLRVNIDLRKVYNKLVSTGVAKWDKHNNLVPRGTANNALINFSHADIIAFYNSKMRGLYSYYSFAGNRKRLNLVFWILTSSCALTLAKKYKVHNQGAIFKRFGKTLKCPETDLNIFKPETLRTIHDYKTSGAPSGMDFLDVTWGG</sequence>
<geneLocation type="mitochondrion" evidence="3"/>
<dbReference type="CDD" id="cd01651">
    <property type="entry name" value="RT_G2_intron"/>
    <property type="match status" value="1"/>
</dbReference>
<feature type="domain" description="Reverse transcriptase" evidence="2">
    <location>
        <begin position="121"/>
        <end position="404"/>
    </location>
</feature>
<dbReference type="PANTHER" id="PTHR34047:SF8">
    <property type="entry name" value="PROTEIN YKFC"/>
    <property type="match status" value="1"/>
</dbReference>
<dbReference type="GeneID" id="65320181"/>
<feature type="region of interest" description="Disordered" evidence="1">
    <location>
        <begin position="1"/>
        <end position="23"/>
    </location>
</feature>
<name>A0A7U1BF42_UNCNE</name>
<dbReference type="GO" id="GO:0005739">
    <property type="term" value="C:mitochondrion"/>
    <property type="evidence" value="ECO:0007669"/>
    <property type="project" value="UniProtKB-ARBA"/>
</dbReference>
<dbReference type="AlphaFoldDB" id="A0A7U1BF42"/>
<keyword evidence="3" id="KW-0808">Transferase</keyword>
<reference evidence="3" key="1">
    <citation type="submission" date="2020-08" db="EMBL/GenBank/DDBJ databases">
        <title>Mitochondrial genome sequences of powdery mildew pathogens.</title>
        <authorList>
            <person name="Zaccaron A."/>
            <person name="Stergiopoulos I."/>
        </authorList>
    </citation>
    <scope>NUCLEOTIDE SEQUENCE</scope>
    <source>
        <strain evidence="3">C</strain>
    </source>
</reference>
<feature type="compositionally biased region" description="Basic residues" evidence="1">
    <location>
        <begin position="1"/>
        <end position="11"/>
    </location>
</feature>
<dbReference type="RefSeq" id="YP_010119163.1">
    <property type="nucleotide sequence ID" value="NC_056146.1"/>
</dbReference>
<evidence type="ECO:0000256" key="1">
    <source>
        <dbReference type="SAM" id="MobiDB-lite"/>
    </source>
</evidence>
<protein>
    <submittedName>
        <fullName evidence="3">Reverse transcriptase domain-containing protein</fullName>
    </submittedName>
</protein>
<accession>A0A7U1BF42</accession>
<dbReference type="Pfam" id="PF00078">
    <property type="entry name" value="RVT_1"/>
    <property type="match status" value="1"/>
</dbReference>
<dbReference type="InterPro" id="IPR000477">
    <property type="entry name" value="RT_dom"/>
</dbReference>
<dbReference type="PROSITE" id="PS50878">
    <property type="entry name" value="RT_POL"/>
    <property type="match status" value="1"/>
</dbReference>
<evidence type="ECO:0000313" key="3">
    <source>
        <dbReference type="EMBL" id="QQY98163.1"/>
    </source>
</evidence>
<dbReference type="EMBL" id="MT880588">
    <property type="protein sequence ID" value="QQY98163.1"/>
    <property type="molecule type" value="Genomic_DNA"/>
</dbReference>
<keyword evidence="3" id="KW-0496">Mitochondrion</keyword>
<dbReference type="SUPFAM" id="SSF56672">
    <property type="entry name" value="DNA/RNA polymerases"/>
    <property type="match status" value="1"/>
</dbReference>